<dbReference type="EMBL" id="CAVMBE010000005">
    <property type="protein sequence ID" value="CAK3840713.1"/>
    <property type="molecule type" value="Genomic_DNA"/>
</dbReference>
<sequence>MGDREVDQKAQELISRPGLAKYETVFLKAARILRDPLAWRSIETLDVGQLTRVEEDDLKRDEEDTLAQHGKPPFWHSEFWRRKPRPEHTGTVRATRKPIGFWGQPKELRTAIITFCVAAVVQGWNQTGSNGANLTWPQRLGLSPGAECDAQGSRSWIFAIVNAAPWFSAAIFALLLSDPANELLFGRRAALCFSATCVLAASIGGALVSDWPSFLGCRIVLGIGMGCKASVVPVFAAEVAPARMRGSIVMNWQLFDALGILLGFSANLIVSYLGSDSWRWMTASSVFPTIVLLAFVLVACPESPRFLMAHDEYDEAYETLSRLRGSRILAAKELLYTHYQMEAEHDFSRPAYPPKSKERNGAESEEVHHVEHRDGLAGADHRKPNLVQKLGHLFTVPRIRNATITAFVCMLGQQLCGVNVLIFYSSTLYADTTGAICGRVTQRDLLGPLLMSWGIGLTNFLFAFPAYWLIDRKGRRWLLMVTMPFLCIFLGAAALSYVQGSHNAAFAVFTYLYMAFYSWGMGPVPFTISAEIFPLDHRVVGMSFSVFANLFGAGLLTLFVPAITASPLRHGGLLGIFTFLCLLTYAAVFLFVRETAGAADADNPGNMTALALEELHQIFKVPGTAFVVYQLRQVLPWSVRYLVWWWRSFLQRSHVRAQPPIKPEPLYRWWDNAGSEEQRAMK</sequence>
<dbReference type="PRINTS" id="PR00171">
    <property type="entry name" value="SUGRTRNSPORT"/>
</dbReference>
<feature type="compositionally biased region" description="Basic and acidic residues" evidence="7">
    <location>
        <begin position="355"/>
        <end position="374"/>
    </location>
</feature>
<dbReference type="SUPFAM" id="SSF103473">
    <property type="entry name" value="MFS general substrate transporter"/>
    <property type="match status" value="1"/>
</dbReference>
<dbReference type="InterPro" id="IPR005828">
    <property type="entry name" value="MFS_sugar_transport-like"/>
</dbReference>
<evidence type="ECO:0000256" key="5">
    <source>
        <dbReference type="ARBA" id="ARBA00022989"/>
    </source>
</evidence>
<protein>
    <submittedName>
        <fullName evidence="10">Arabinose-proton symporter</fullName>
    </submittedName>
</protein>
<feature type="transmembrane region" description="Helical" evidence="8">
    <location>
        <begin position="504"/>
        <end position="527"/>
    </location>
</feature>
<name>A0AAI9E7Z9_9PEZI</name>
<dbReference type="InterPro" id="IPR050814">
    <property type="entry name" value="Myo-inositol_Transporter"/>
</dbReference>
<feature type="transmembrane region" description="Helical" evidence="8">
    <location>
        <begin position="402"/>
        <end position="424"/>
    </location>
</feature>
<dbReference type="GO" id="GO:0016020">
    <property type="term" value="C:membrane"/>
    <property type="evidence" value="ECO:0007669"/>
    <property type="project" value="UniProtKB-SubCell"/>
</dbReference>
<keyword evidence="11" id="KW-1185">Reference proteome</keyword>
<dbReference type="InterPro" id="IPR005829">
    <property type="entry name" value="Sugar_transporter_CS"/>
</dbReference>
<evidence type="ECO:0000256" key="4">
    <source>
        <dbReference type="ARBA" id="ARBA00022692"/>
    </source>
</evidence>
<dbReference type="InterPro" id="IPR036259">
    <property type="entry name" value="MFS_trans_sf"/>
</dbReference>
<dbReference type="PROSITE" id="PS50850">
    <property type="entry name" value="MFS"/>
    <property type="match status" value="1"/>
</dbReference>
<feature type="region of interest" description="Disordered" evidence="7">
    <location>
        <begin position="348"/>
        <end position="374"/>
    </location>
</feature>
<dbReference type="Pfam" id="PF00083">
    <property type="entry name" value="Sugar_tr"/>
    <property type="match status" value="1"/>
</dbReference>
<dbReference type="GO" id="GO:0015798">
    <property type="term" value="P:myo-inositol transport"/>
    <property type="evidence" value="ECO:0007669"/>
    <property type="project" value="UniProtKB-ARBA"/>
</dbReference>
<dbReference type="GO" id="GO:0015791">
    <property type="term" value="P:polyol transmembrane transport"/>
    <property type="evidence" value="ECO:0007669"/>
    <property type="project" value="UniProtKB-ARBA"/>
</dbReference>
<dbReference type="InterPro" id="IPR020846">
    <property type="entry name" value="MFS_dom"/>
</dbReference>
<reference evidence="10" key="1">
    <citation type="submission" date="2023-11" db="EMBL/GenBank/DDBJ databases">
        <authorList>
            <person name="Alioto T."/>
            <person name="Alioto T."/>
            <person name="Gomez Garrido J."/>
        </authorList>
    </citation>
    <scope>NUCLEOTIDE SEQUENCE</scope>
</reference>
<dbReference type="AlphaFoldDB" id="A0AAI9E7Z9"/>
<evidence type="ECO:0000256" key="8">
    <source>
        <dbReference type="SAM" id="Phobius"/>
    </source>
</evidence>
<evidence type="ECO:0000259" key="9">
    <source>
        <dbReference type="PROSITE" id="PS50850"/>
    </source>
</evidence>
<feature type="transmembrane region" description="Helical" evidence="8">
    <location>
        <begin position="280"/>
        <end position="300"/>
    </location>
</feature>
<proteinExistence type="inferred from homology"/>
<evidence type="ECO:0000256" key="2">
    <source>
        <dbReference type="ARBA" id="ARBA00010992"/>
    </source>
</evidence>
<feature type="transmembrane region" description="Helical" evidence="8">
    <location>
        <begin position="450"/>
        <end position="470"/>
    </location>
</feature>
<feature type="transmembrane region" description="Helical" evidence="8">
    <location>
        <begin position="539"/>
        <end position="560"/>
    </location>
</feature>
<evidence type="ECO:0000256" key="1">
    <source>
        <dbReference type="ARBA" id="ARBA00004141"/>
    </source>
</evidence>
<dbReference type="GO" id="GO:0022857">
    <property type="term" value="F:transmembrane transporter activity"/>
    <property type="evidence" value="ECO:0007669"/>
    <property type="project" value="InterPro"/>
</dbReference>
<evidence type="ECO:0000256" key="7">
    <source>
        <dbReference type="SAM" id="MobiDB-lite"/>
    </source>
</evidence>
<keyword evidence="6 8" id="KW-0472">Membrane</keyword>
<comment type="subcellular location">
    <subcellularLocation>
        <location evidence="1">Membrane</location>
        <topology evidence="1">Multi-pass membrane protein</topology>
    </subcellularLocation>
</comment>
<dbReference type="PROSITE" id="PS00217">
    <property type="entry name" value="SUGAR_TRANSPORT_2"/>
    <property type="match status" value="1"/>
</dbReference>
<feature type="transmembrane region" description="Helical" evidence="8">
    <location>
        <begin position="156"/>
        <end position="177"/>
    </location>
</feature>
<keyword evidence="4 8" id="KW-0812">Transmembrane</keyword>
<evidence type="ECO:0000256" key="3">
    <source>
        <dbReference type="ARBA" id="ARBA00022448"/>
    </source>
</evidence>
<evidence type="ECO:0000313" key="10">
    <source>
        <dbReference type="EMBL" id="CAK3840713.1"/>
    </source>
</evidence>
<feature type="transmembrane region" description="Helical" evidence="8">
    <location>
        <begin position="254"/>
        <end position="274"/>
    </location>
</feature>
<keyword evidence="5 8" id="KW-1133">Transmembrane helix</keyword>
<dbReference type="Gene3D" id="1.20.1250.20">
    <property type="entry name" value="MFS general substrate transporter like domains"/>
    <property type="match status" value="1"/>
</dbReference>
<evidence type="ECO:0000256" key="6">
    <source>
        <dbReference type="ARBA" id="ARBA00023136"/>
    </source>
</evidence>
<comment type="caution">
    <text evidence="10">The sequence shown here is derived from an EMBL/GenBank/DDBJ whole genome shotgun (WGS) entry which is preliminary data.</text>
</comment>
<keyword evidence="3" id="KW-0813">Transport</keyword>
<feature type="transmembrane region" description="Helical" evidence="8">
    <location>
        <begin position="477"/>
        <end position="498"/>
    </location>
</feature>
<organism evidence="10 11">
    <name type="scientific">Lecanosticta acicola</name>
    <dbReference type="NCBI Taxonomy" id="111012"/>
    <lineage>
        <taxon>Eukaryota</taxon>
        <taxon>Fungi</taxon>
        <taxon>Dikarya</taxon>
        <taxon>Ascomycota</taxon>
        <taxon>Pezizomycotina</taxon>
        <taxon>Dothideomycetes</taxon>
        <taxon>Dothideomycetidae</taxon>
        <taxon>Mycosphaerellales</taxon>
        <taxon>Mycosphaerellaceae</taxon>
        <taxon>Lecanosticta</taxon>
    </lineage>
</organism>
<feature type="transmembrane region" description="Helical" evidence="8">
    <location>
        <begin position="189"/>
        <end position="207"/>
    </location>
</feature>
<comment type="similarity">
    <text evidence="2">Belongs to the major facilitator superfamily. Sugar transporter (TC 2.A.1.1) family.</text>
</comment>
<dbReference type="InterPro" id="IPR003663">
    <property type="entry name" value="Sugar/inositol_transpt"/>
</dbReference>
<evidence type="ECO:0000313" key="11">
    <source>
        <dbReference type="Proteomes" id="UP001296104"/>
    </source>
</evidence>
<gene>
    <name evidence="10" type="ORF">LECACI_7A001492</name>
</gene>
<dbReference type="Proteomes" id="UP001296104">
    <property type="component" value="Unassembled WGS sequence"/>
</dbReference>
<feature type="transmembrane region" description="Helical" evidence="8">
    <location>
        <begin position="219"/>
        <end position="242"/>
    </location>
</feature>
<feature type="transmembrane region" description="Helical" evidence="8">
    <location>
        <begin position="572"/>
        <end position="592"/>
    </location>
</feature>
<dbReference type="PANTHER" id="PTHR48020">
    <property type="entry name" value="PROTON MYO-INOSITOL COTRANSPORTER"/>
    <property type="match status" value="1"/>
</dbReference>
<accession>A0AAI9E7Z9</accession>
<feature type="domain" description="Major facilitator superfamily (MFS) profile" evidence="9">
    <location>
        <begin position="111"/>
        <end position="596"/>
    </location>
</feature>
<dbReference type="PANTHER" id="PTHR48020:SF40">
    <property type="entry name" value="MAJOR FACILITATOR SUPERFAMILY (MFS) PROFILE DOMAIN-CONTAINING PROTEIN"/>
    <property type="match status" value="1"/>
</dbReference>